<dbReference type="EMBL" id="CAJFCJ010000007">
    <property type="protein sequence ID" value="CAD5117208.1"/>
    <property type="molecule type" value="Genomic_DNA"/>
</dbReference>
<feature type="domain" description="LKB1 serine/threonine kinase interacting protein 1 N-terminal" evidence="6">
    <location>
        <begin position="12"/>
        <end position="83"/>
    </location>
</feature>
<evidence type="ECO:0000256" key="3">
    <source>
        <dbReference type="ARBA" id="ARBA00022614"/>
    </source>
</evidence>
<proteinExistence type="predicted"/>
<protein>
    <submittedName>
        <fullName evidence="7">DgyrCDS6005</fullName>
    </submittedName>
</protein>
<evidence type="ECO:0000256" key="4">
    <source>
        <dbReference type="ARBA" id="ARBA00022737"/>
    </source>
</evidence>
<keyword evidence="8" id="KW-1185">Reference proteome</keyword>
<dbReference type="SUPFAM" id="SSF52075">
    <property type="entry name" value="Outer arm dynein light chain 1"/>
    <property type="match status" value="1"/>
</dbReference>
<comment type="subcellular location">
    <subcellularLocation>
        <location evidence="1">Cytoplasm</location>
    </subcellularLocation>
</comment>
<name>A0A7I8VP20_9ANNE</name>
<keyword evidence="4" id="KW-0677">Repeat</keyword>
<evidence type="ECO:0000256" key="5">
    <source>
        <dbReference type="SAM" id="MobiDB-lite"/>
    </source>
</evidence>
<keyword evidence="2" id="KW-0963">Cytoplasm</keyword>
<dbReference type="AlphaFoldDB" id="A0A7I8VP20"/>
<reference evidence="7 8" key="1">
    <citation type="submission" date="2020-08" db="EMBL/GenBank/DDBJ databases">
        <authorList>
            <person name="Hejnol A."/>
        </authorList>
    </citation>
    <scope>NUCLEOTIDE SEQUENCE [LARGE SCALE GENOMIC DNA]</scope>
</reference>
<evidence type="ECO:0000256" key="1">
    <source>
        <dbReference type="ARBA" id="ARBA00004496"/>
    </source>
</evidence>
<feature type="compositionally biased region" description="Basic and acidic residues" evidence="5">
    <location>
        <begin position="417"/>
        <end position="431"/>
    </location>
</feature>
<accession>A0A7I8VP20</accession>
<evidence type="ECO:0000259" key="6">
    <source>
        <dbReference type="Pfam" id="PF15904"/>
    </source>
</evidence>
<dbReference type="InterPro" id="IPR001611">
    <property type="entry name" value="Leu-rich_rpt"/>
</dbReference>
<dbReference type="GO" id="GO:0005737">
    <property type="term" value="C:cytoplasm"/>
    <property type="evidence" value="ECO:0007669"/>
    <property type="project" value="UniProtKB-SubCell"/>
</dbReference>
<dbReference type="PANTHER" id="PTHR15454">
    <property type="entry name" value="NISCHARIN RELATED"/>
    <property type="match status" value="1"/>
</dbReference>
<dbReference type="PROSITE" id="PS51450">
    <property type="entry name" value="LRR"/>
    <property type="match status" value="2"/>
</dbReference>
<gene>
    <name evidence="7" type="ORF">DGYR_LOCUS5759</name>
</gene>
<organism evidence="7 8">
    <name type="scientific">Dimorphilus gyrociliatus</name>
    <dbReference type="NCBI Taxonomy" id="2664684"/>
    <lineage>
        <taxon>Eukaryota</taxon>
        <taxon>Metazoa</taxon>
        <taxon>Spiralia</taxon>
        <taxon>Lophotrochozoa</taxon>
        <taxon>Annelida</taxon>
        <taxon>Polychaeta</taxon>
        <taxon>Polychaeta incertae sedis</taxon>
        <taxon>Dinophilidae</taxon>
        <taxon>Dimorphilus</taxon>
    </lineage>
</organism>
<dbReference type="PANTHER" id="PTHR15454:SF69">
    <property type="entry name" value="SERINE_THREONINE-PROTEIN KINASE 11-INTERACTING PROTEIN"/>
    <property type="match status" value="1"/>
</dbReference>
<dbReference type="GO" id="GO:0008104">
    <property type="term" value="P:intracellular protein localization"/>
    <property type="evidence" value="ECO:0007669"/>
    <property type="project" value="TreeGrafter"/>
</dbReference>
<dbReference type="Pfam" id="PF13855">
    <property type="entry name" value="LRR_8"/>
    <property type="match status" value="1"/>
</dbReference>
<evidence type="ECO:0000313" key="7">
    <source>
        <dbReference type="EMBL" id="CAD5117208.1"/>
    </source>
</evidence>
<feature type="region of interest" description="Disordered" evidence="5">
    <location>
        <begin position="417"/>
        <end position="438"/>
    </location>
</feature>
<dbReference type="OrthoDB" id="7451790at2759"/>
<dbReference type="Proteomes" id="UP000549394">
    <property type="component" value="Unassembled WGS sequence"/>
</dbReference>
<feature type="region of interest" description="Disordered" evidence="5">
    <location>
        <begin position="503"/>
        <end position="542"/>
    </location>
</feature>
<sequence length="913" mass="105726">MADEFQEDLLRDKIITGESALSLTAEGLHDLFNCFKKYCDQDICSSFEVLYLNQLEPPQLIQDIQFLFDFVQKVKHLKVFHKPQSTLQGDLQLSCFPILENIELRQVPLHLLRGLHKLRPRLKKLVIQKSISNVEDVLWYCGAERAESKLWPKLTVLSLHHNYLERLDDSFELLPEIIHLDLSHNFLTSTDNYLSSLSKLETLHIGYNDLRIIPFLSSELRITLTTLSLRYNCLEDIEGIDILVNLQVLDCSYNLLSKHFVLKDLINLKHLKKLSLRGNPLCYEKNHRLIVCTFINPTICKELELDERRITRKEFEKSTSLPRISFESTRFLQSLPRPSISESFNNSSDLIYSRKLRRKKRKPNIEDESSVTCDQGMTSEFEQKSNLQQGAQSFQDEILSLRSQMGENWLQAVNDKLLTDSKEPPEQRETVDIEESSEFADEVENKQNELENCNLITKTSTPINVEMLPPFHLSNPVGNNNLDEKSNESWNSKLVMNDQPKVLHSTEDSNPLSIGSSEPDVDFYINSSDSDSDQTPKENLMSPDDGVQFIVKSFEESIIIEIKDNFLIERDITGKIRTKLDLTALKDISNNNAGSNHIRVEFVLLKKENQERNYIFDNYNEMQDFFDNLRSFLKNPQEKAEKFECLKCGGSWIRTDEKELETCPRCNSHTIIANNTSCKVNVLAPKIQDTESAPKTDDLSTSKKSGPSFNFLDNLLNLHVSLNLLDEEDTVRLLLECQYRKHKGKRKHQCLLVFSQKYLFVLHLVNTDRNSKSVPWKKVAVKADLQTLSFLERGPFCQYLRIEFQNKTDIAPTTFFFPDEDTGKAFIEKLNINFTELLDNPNVSLHVEKCRPETQEALQRLFQSEASISLPDILYYTFSIWYLSETVRLDISLILSDEDIALVDENFEYWFVE</sequence>
<keyword evidence="3" id="KW-0433">Leucine-rich repeat</keyword>
<comment type="caution">
    <text evidence="7">The sequence shown here is derived from an EMBL/GenBank/DDBJ whole genome shotgun (WGS) entry which is preliminary data.</text>
</comment>
<evidence type="ECO:0000256" key="2">
    <source>
        <dbReference type="ARBA" id="ARBA00022490"/>
    </source>
</evidence>
<dbReference type="InterPro" id="IPR032675">
    <property type="entry name" value="LRR_dom_sf"/>
</dbReference>
<evidence type="ECO:0000313" key="8">
    <source>
        <dbReference type="Proteomes" id="UP000549394"/>
    </source>
</evidence>
<dbReference type="Pfam" id="PF15904">
    <property type="entry name" value="LIP1"/>
    <property type="match status" value="1"/>
</dbReference>
<dbReference type="Gene3D" id="3.80.10.10">
    <property type="entry name" value="Ribonuclease Inhibitor"/>
    <property type="match status" value="2"/>
</dbReference>
<dbReference type="InterPro" id="IPR031782">
    <property type="entry name" value="LIP1_N"/>
</dbReference>